<proteinExistence type="predicted"/>
<keyword evidence="2" id="KW-1185">Reference proteome</keyword>
<evidence type="ECO:0000313" key="2">
    <source>
        <dbReference type="Proteomes" id="UP001186944"/>
    </source>
</evidence>
<evidence type="ECO:0000313" key="1">
    <source>
        <dbReference type="EMBL" id="KAK3097034.1"/>
    </source>
</evidence>
<dbReference type="AlphaFoldDB" id="A0AA89BWK0"/>
<dbReference type="EMBL" id="VSWD01000007">
    <property type="protein sequence ID" value="KAK3097034.1"/>
    <property type="molecule type" value="Genomic_DNA"/>
</dbReference>
<dbReference type="Proteomes" id="UP001186944">
    <property type="component" value="Unassembled WGS sequence"/>
</dbReference>
<protein>
    <submittedName>
        <fullName evidence="1">Uncharacterized protein</fullName>
    </submittedName>
</protein>
<gene>
    <name evidence="1" type="ORF">FSP39_005769</name>
</gene>
<organism evidence="1 2">
    <name type="scientific">Pinctada imbricata</name>
    <name type="common">Atlantic pearl-oyster</name>
    <name type="synonym">Pinctada martensii</name>
    <dbReference type="NCBI Taxonomy" id="66713"/>
    <lineage>
        <taxon>Eukaryota</taxon>
        <taxon>Metazoa</taxon>
        <taxon>Spiralia</taxon>
        <taxon>Lophotrochozoa</taxon>
        <taxon>Mollusca</taxon>
        <taxon>Bivalvia</taxon>
        <taxon>Autobranchia</taxon>
        <taxon>Pteriomorphia</taxon>
        <taxon>Pterioida</taxon>
        <taxon>Pterioidea</taxon>
        <taxon>Pteriidae</taxon>
        <taxon>Pinctada</taxon>
    </lineage>
</organism>
<comment type="caution">
    <text evidence="1">The sequence shown here is derived from an EMBL/GenBank/DDBJ whole genome shotgun (WGS) entry which is preliminary data.</text>
</comment>
<reference evidence="1" key="1">
    <citation type="submission" date="2019-08" db="EMBL/GenBank/DDBJ databases">
        <title>The improved chromosome-level genome for the pearl oyster Pinctada fucata martensii using PacBio sequencing and Hi-C.</title>
        <authorList>
            <person name="Zheng Z."/>
        </authorList>
    </citation>
    <scope>NUCLEOTIDE SEQUENCE</scope>
    <source>
        <strain evidence="1">ZZ-2019</strain>
        <tissue evidence="1">Adductor muscle</tissue>
    </source>
</reference>
<accession>A0AA89BWK0</accession>
<sequence>MFRQPSIELRTHKQPWGTIVKPNFPLGQQKLDDEEIDDIVKRLYKIPSSKERIYKRPGKAMDDDEIKSMLDRLTKVDKEKIPESDRRVTSSVLKPTGVVTSFAWKGYN</sequence>
<name>A0AA89BWK0_PINIB</name>